<evidence type="ECO:0000313" key="5">
    <source>
        <dbReference type="RefSeq" id="XP_065649396.1"/>
    </source>
</evidence>
<reference evidence="5" key="1">
    <citation type="submission" date="2025-08" db="UniProtKB">
        <authorList>
            <consortium name="RefSeq"/>
        </authorList>
    </citation>
    <scope>IDENTIFICATION</scope>
</reference>
<protein>
    <submittedName>
        <fullName evidence="5">Coiled-coil domain-containing protein 149 isoform X2</fullName>
    </submittedName>
</protein>
<proteinExistence type="inferred from homology"/>
<evidence type="ECO:0000256" key="3">
    <source>
        <dbReference type="SAM" id="Coils"/>
    </source>
</evidence>
<evidence type="ECO:0000256" key="2">
    <source>
        <dbReference type="ARBA" id="ARBA00023054"/>
    </source>
</evidence>
<dbReference type="PANTHER" id="PTHR21682:SF2">
    <property type="entry name" value="COILED-COIL DOMAIN-CONTAINING PROTEIN 149"/>
    <property type="match status" value="1"/>
</dbReference>
<dbReference type="Pfam" id="PF09789">
    <property type="entry name" value="CC149"/>
    <property type="match status" value="1"/>
</dbReference>
<evidence type="ECO:0000256" key="1">
    <source>
        <dbReference type="ARBA" id="ARBA00005872"/>
    </source>
</evidence>
<dbReference type="RefSeq" id="XP_065649396.1">
    <property type="nucleotide sequence ID" value="XM_065793324.1"/>
</dbReference>
<accession>A0ABM4BK16</accession>
<gene>
    <name evidence="5" type="primary">LOC101241078</name>
</gene>
<feature type="coiled-coil region" evidence="3">
    <location>
        <begin position="81"/>
        <end position="172"/>
    </location>
</feature>
<feature type="coiled-coil region" evidence="3">
    <location>
        <begin position="15"/>
        <end position="49"/>
    </location>
</feature>
<keyword evidence="2 3" id="KW-0175">Coiled coil</keyword>
<evidence type="ECO:0000313" key="4">
    <source>
        <dbReference type="Proteomes" id="UP001652625"/>
    </source>
</evidence>
<dbReference type="Proteomes" id="UP001652625">
    <property type="component" value="Chromosome 03"/>
</dbReference>
<organism evidence="4 5">
    <name type="scientific">Hydra vulgaris</name>
    <name type="common">Hydra</name>
    <name type="synonym">Hydra attenuata</name>
    <dbReference type="NCBI Taxonomy" id="6087"/>
    <lineage>
        <taxon>Eukaryota</taxon>
        <taxon>Metazoa</taxon>
        <taxon>Cnidaria</taxon>
        <taxon>Hydrozoa</taxon>
        <taxon>Hydroidolina</taxon>
        <taxon>Anthoathecata</taxon>
        <taxon>Aplanulata</taxon>
        <taxon>Hydridae</taxon>
        <taxon>Hydra</taxon>
    </lineage>
</organism>
<dbReference type="PANTHER" id="PTHR21682">
    <property type="entry name" value="COILED-COIL DOMAIN-CONTAINING PROTEIN 149"/>
    <property type="match status" value="1"/>
</dbReference>
<keyword evidence="4" id="KW-1185">Reference proteome</keyword>
<name>A0ABM4BK16_HYDVU</name>
<comment type="similarity">
    <text evidence="1">Belongs to the CCDC149 family.</text>
</comment>
<sequence length="442" mass="51640">MHRTKEDWSILLNEYAVCEKKLESKKEALKILIEENKQIQVERDVYKNKSSLLQLEIDGLREVLGTYKQPINSIGEDAKKIRTLNNLLQFSRDENELLKKDLMNLKHLYSECQKDNILLHATITRHSNNQVLERKEDKERLILQLEEVNSKVLELEQELEICRDEKLQVQEEKDSFNAKNIRLNAELNYILHNDDKRIVDIDAFVLENKYLKEVLKQYKEEKKAALALVSRYKEALNQKKMNNKLSYLQMLENQHEPYLSSNSTMQQLQRVNKSLTEIIAEKELALKHQRNTNRVLGARVSELEKKLRTMEVSGLWSHDQRRPRYTSEDEYLNLNKFDSGCSKYENLACKEKISDEITNVLNDKIPNVLTRVVSDAKVNSEISQNNISCDTCLCNTASELYESINEVESSEKDFASAILEIPFTNNATLNNNIFSMYDEKKL</sequence>
<dbReference type="InterPro" id="IPR019179">
    <property type="entry name" value="CC149"/>
</dbReference>
<dbReference type="GeneID" id="101241078"/>